<dbReference type="Pfam" id="PF03576">
    <property type="entry name" value="Peptidase_S58"/>
    <property type="match status" value="1"/>
</dbReference>
<dbReference type="InterPro" id="IPR005321">
    <property type="entry name" value="Peptidase_S58_DmpA"/>
</dbReference>
<accession>A0A6A5KU82</accession>
<keyword evidence="3" id="KW-1185">Reference proteome</keyword>
<dbReference type="InterPro" id="IPR016117">
    <property type="entry name" value="ArgJ-like_dom_sf"/>
</dbReference>
<dbReference type="AlphaFoldDB" id="A0A6A5KU82"/>
<dbReference type="Proteomes" id="UP000800040">
    <property type="component" value="Unassembled WGS sequence"/>
</dbReference>
<dbReference type="Gene3D" id="3.60.70.12">
    <property type="entry name" value="L-amino peptidase D-ALA esterase/amidase"/>
    <property type="match status" value="1"/>
</dbReference>
<dbReference type="SUPFAM" id="SSF56266">
    <property type="entry name" value="DmpA/ArgJ-like"/>
    <property type="match status" value="1"/>
</dbReference>
<organism evidence="2 3">
    <name type="scientific">Decorospora gaudefroyi</name>
    <dbReference type="NCBI Taxonomy" id="184978"/>
    <lineage>
        <taxon>Eukaryota</taxon>
        <taxon>Fungi</taxon>
        <taxon>Dikarya</taxon>
        <taxon>Ascomycota</taxon>
        <taxon>Pezizomycotina</taxon>
        <taxon>Dothideomycetes</taxon>
        <taxon>Pleosporomycetidae</taxon>
        <taxon>Pleosporales</taxon>
        <taxon>Pleosporineae</taxon>
        <taxon>Pleosporaceae</taxon>
        <taxon>Decorospora</taxon>
    </lineage>
</organism>
<dbReference type="GO" id="GO:0004177">
    <property type="term" value="F:aminopeptidase activity"/>
    <property type="evidence" value="ECO:0007669"/>
    <property type="project" value="TreeGrafter"/>
</dbReference>
<dbReference type="EMBL" id="ML975252">
    <property type="protein sequence ID" value="KAF1838466.1"/>
    <property type="molecule type" value="Genomic_DNA"/>
</dbReference>
<protein>
    <submittedName>
        <fullName evidence="2">DmpA/ArgJ-like protein</fullName>
    </submittedName>
</protein>
<reference evidence="2" key="1">
    <citation type="submission" date="2020-01" db="EMBL/GenBank/DDBJ databases">
        <authorList>
            <consortium name="DOE Joint Genome Institute"/>
            <person name="Haridas S."/>
            <person name="Albert R."/>
            <person name="Binder M."/>
            <person name="Bloem J."/>
            <person name="Labutti K."/>
            <person name="Salamov A."/>
            <person name="Andreopoulos B."/>
            <person name="Baker S.E."/>
            <person name="Barry K."/>
            <person name="Bills G."/>
            <person name="Bluhm B.H."/>
            <person name="Cannon C."/>
            <person name="Castanera R."/>
            <person name="Culley D.E."/>
            <person name="Daum C."/>
            <person name="Ezra D."/>
            <person name="Gonzalez J.B."/>
            <person name="Henrissat B."/>
            <person name="Kuo A."/>
            <person name="Liang C."/>
            <person name="Lipzen A."/>
            <person name="Lutzoni F."/>
            <person name="Magnuson J."/>
            <person name="Mondo S."/>
            <person name="Nolan M."/>
            <person name="Ohm R."/>
            <person name="Pangilinan J."/>
            <person name="Park H.-J."/>
            <person name="Ramirez L."/>
            <person name="Alfaro M."/>
            <person name="Sun H."/>
            <person name="Tritt A."/>
            <person name="Yoshinaga Y."/>
            <person name="Zwiers L.-H."/>
            <person name="Turgeon B.G."/>
            <person name="Goodwin S.B."/>
            <person name="Spatafora J.W."/>
            <person name="Crous P.W."/>
            <person name="Grigoriev I.V."/>
        </authorList>
    </citation>
    <scope>NUCLEOTIDE SEQUENCE</scope>
    <source>
        <strain evidence="2">P77</strain>
    </source>
</reference>
<proteinExistence type="inferred from homology"/>
<dbReference type="PANTHER" id="PTHR36512:SF3">
    <property type="entry name" value="BLR5678 PROTEIN"/>
    <property type="match status" value="1"/>
</dbReference>
<sequence>MSSPSPPSASTPRQRIRALLPTLNLGRYQPGPKNSLTDTPGVLVHTQSIHGSPTYPNAPKTSINTGVTTILPRKDWFHKACFSGIFRFNGSGEMTGSHLIDEMGLLFSPIILTGSFGVGSAYNGIYEYAIRENSDAEGKVDWFLLPVVGETFDGFLHDVSKFAVTPKHVVEGIDKASSEPVPEGNTGGGTGMICHFFKGGTGSSSRVVPGEEGKSYTVGALVQANYGKMWDFKIGGAPIGRLIYEEQKRKISENAEDPALLAQANLLFKVNKAKDKKDGSIIVVIATDAPLHPTQLQRIAKRATIGLARVGGYGTNPSGDIFLAFSTANELNVQTVGAGRASVDPYTAKEVTVTMTDDQTINALFEASADVVEEAIYNAVCMAETMDGNGNKIEALDLGRAKELMAKYL</sequence>
<dbReference type="CDD" id="cd02253">
    <property type="entry name" value="DmpA"/>
    <property type="match status" value="1"/>
</dbReference>
<evidence type="ECO:0000313" key="2">
    <source>
        <dbReference type="EMBL" id="KAF1838466.1"/>
    </source>
</evidence>
<dbReference type="OrthoDB" id="2107894at2759"/>
<name>A0A6A5KU82_9PLEO</name>
<dbReference type="FunFam" id="3.60.70.12:FF:000004">
    <property type="entry name" value="Beta-peptidyl aminopeptidase BapA"/>
    <property type="match status" value="1"/>
</dbReference>
<dbReference type="PANTHER" id="PTHR36512">
    <property type="entry name" value="D-AMINOPEPTIDASE"/>
    <property type="match status" value="1"/>
</dbReference>
<comment type="similarity">
    <text evidence="1">Belongs to the peptidase S58 family.</text>
</comment>
<evidence type="ECO:0000256" key="1">
    <source>
        <dbReference type="ARBA" id="ARBA00007068"/>
    </source>
</evidence>
<evidence type="ECO:0000313" key="3">
    <source>
        <dbReference type="Proteomes" id="UP000800040"/>
    </source>
</evidence>
<gene>
    <name evidence="2" type="ORF">BDW02DRAFT_415109</name>
</gene>